<gene>
    <name evidence="1" type="ORF">NCTC8580_00571</name>
</gene>
<dbReference type="RefSeq" id="WP_115115010.1">
    <property type="nucleotide sequence ID" value="NZ_UHJC01000001.1"/>
</dbReference>
<dbReference type="Proteomes" id="UP000255087">
    <property type="component" value="Unassembled WGS sequence"/>
</dbReference>
<proteinExistence type="predicted"/>
<organism evidence="1 2">
    <name type="scientific">Yersinia pseudotuberculosis</name>
    <dbReference type="NCBI Taxonomy" id="633"/>
    <lineage>
        <taxon>Bacteria</taxon>
        <taxon>Pseudomonadati</taxon>
        <taxon>Pseudomonadota</taxon>
        <taxon>Gammaproteobacteria</taxon>
        <taxon>Enterobacterales</taxon>
        <taxon>Yersiniaceae</taxon>
        <taxon>Yersinia</taxon>
    </lineage>
</organism>
<dbReference type="EMBL" id="UHJC01000001">
    <property type="protein sequence ID" value="SUP80514.1"/>
    <property type="molecule type" value="Genomic_DNA"/>
</dbReference>
<reference evidence="1 2" key="1">
    <citation type="submission" date="2018-06" db="EMBL/GenBank/DDBJ databases">
        <authorList>
            <consortium name="Pathogen Informatics"/>
            <person name="Doyle S."/>
        </authorList>
    </citation>
    <scope>NUCLEOTIDE SEQUENCE [LARGE SCALE GENOMIC DNA]</scope>
    <source>
        <strain evidence="1 2">NCTC8580</strain>
    </source>
</reference>
<accession>A0A380Q3W5</accession>
<dbReference type="AlphaFoldDB" id="A0A380Q3W5"/>
<name>A0A380Q3W5_YERPU</name>
<protein>
    <submittedName>
        <fullName evidence="1">Uncharacterized protein</fullName>
    </submittedName>
</protein>
<evidence type="ECO:0000313" key="1">
    <source>
        <dbReference type="EMBL" id="SUP80514.1"/>
    </source>
</evidence>
<sequence length="285" mass="34357">MDCYDYVSEKDIRKCQYYVRYMESRERSGISSLEFFDWQNKSGNMEEIRTWIDDELNYYFERDVRDIKRFVSKMESSCKDEILSLTEFDWIKNNKRICLWLWHKIIRYSYRRGDAFPEHRGRFEALVEHFDSLNESGNQKKELLSNFRSDWQRNVNISDPFINESEEAINYLWDSAAKLHSNIIRYFSPITDDDRKICLTGFYDCVMDTPEKKELFLRKIKSALSSRKHRKKAGKGHINKKFLLSLENDKKLNDMIALAGAKRDDFMNRLIAEEYERRKITNRQS</sequence>
<evidence type="ECO:0000313" key="2">
    <source>
        <dbReference type="Proteomes" id="UP000255087"/>
    </source>
</evidence>